<protein>
    <recommendedName>
        <fullName evidence="7">Alpha-1,6-mannosyltransferase subunit</fullName>
    </recommendedName>
</protein>
<evidence type="ECO:0000256" key="4">
    <source>
        <dbReference type="SAM" id="Phobius"/>
    </source>
</evidence>
<organism evidence="5 6">
    <name type="scientific">Ascobolus immersus RN42</name>
    <dbReference type="NCBI Taxonomy" id="1160509"/>
    <lineage>
        <taxon>Eukaryota</taxon>
        <taxon>Fungi</taxon>
        <taxon>Dikarya</taxon>
        <taxon>Ascomycota</taxon>
        <taxon>Pezizomycotina</taxon>
        <taxon>Pezizomycetes</taxon>
        <taxon>Pezizales</taxon>
        <taxon>Ascobolaceae</taxon>
        <taxon>Ascobolus</taxon>
    </lineage>
</organism>
<dbReference type="GO" id="GO:0000136">
    <property type="term" value="C:mannan polymerase complex"/>
    <property type="evidence" value="ECO:0007669"/>
    <property type="project" value="TreeGrafter"/>
</dbReference>
<dbReference type="EMBL" id="ML119647">
    <property type="protein sequence ID" value="RPA87024.1"/>
    <property type="molecule type" value="Genomic_DNA"/>
</dbReference>
<dbReference type="Proteomes" id="UP000275078">
    <property type="component" value="Unassembled WGS sequence"/>
</dbReference>
<keyword evidence="3" id="KW-0808">Transferase</keyword>
<dbReference type="Gene3D" id="3.90.550.10">
    <property type="entry name" value="Spore Coat Polysaccharide Biosynthesis Protein SpsA, Chain A"/>
    <property type="match status" value="1"/>
</dbReference>
<dbReference type="OrthoDB" id="205108at2759"/>
<sequence length="314" mass="35575">MHFALPNKDHRSSPLRATSAVSQMSRTYLRNILRRPVGVLIGVVVLLFLYLGLSSSGGEVKYGNPPAVLVTVIDRANYSEDYLNRVIADRKDYAKRHGYSVFIKDVSDYKTDSPYTLWAALPTLRHAMTTYPTGKFFWYLEQNAIIMNPSLSIEEHIMDPARLSKLAMRNQAVVPSSGIIKTFRNVNTKTVGLVMSMDEAGIAPSSMVIRNGAFAKYLLDAWYDPLIRNYWNWQRDKLAASLEHLVQWHPTILANYILIPQRILNSYPTTANGEGTYQDGDMVVSFKGCEAKDSGRNCEAEFNKYWEQKKQSSS</sequence>
<gene>
    <name evidence="5" type="ORF">BJ508DRAFT_320922</name>
</gene>
<dbReference type="AlphaFoldDB" id="A0A3N4IZF2"/>
<dbReference type="InterPro" id="IPR008630">
    <property type="entry name" value="Glyco_trans_34"/>
</dbReference>
<keyword evidence="2" id="KW-0328">Glycosyltransferase</keyword>
<keyword evidence="4" id="KW-0472">Membrane</keyword>
<feature type="transmembrane region" description="Helical" evidence="4">
    <location>
        <begin position="32"/>
        <end position="53"/>
    </location>
</feature>
<name>A0A3N4IZF2_ASCIM</name>
<keyword evidence="4" id="KW-1133">Transmembrane helix</keyword>
<dbReference type="Pfam" id="PF05637">
    <property type="entry name" value="Glyco_transf_34"/>
    <property type="match status" value="1"/>
</dbReference>
<evidence type="ECO:0000256" key="3">
    <source>
        <dbReference type="ARBA" id="ARBA00022679"/>
    </source>
</evidence>
<evidence type="ECO:0000313" key="6">
    <source>
        <dbReference type="Proteomes" id="UP000275078"/>
    </source>
</evidence>
<evidence type="ECO:0000313" key="5">
    <source>
        <dbReference type="EMBL" id="RPA87024.1"/>
    </source>
</evidence>
<reference evidence="5 6" key="1">
    <citation type="journal article" date="2018" name="Nat. Ecol. Evol.">
        <title>Pezizomycetes genomes reveal the molecular basis of ectomycorrhizal truffle lifestyle.</title>
        <authorList>
            <person name="Murat C."/>
            <person name="Payen T."/>
            <person name="Noel B."/>
            <person name="Kuo A."/>
            <person name="Morin E."/>
            <person name="Chen J."/>
            <person name="Kohler A."/>
            <person name="Krizsan K."/>
            <person name="Balestrini R."/>
            <person name="Da Silva C."/>
            <person name="Montanini B."/>
            <person name="Hainaut M."/>
            <person name="Levati E."/>
            <person name="Barry K.W."/>
            <person name="Belfiori B."/>
            <person name="Cichocki N."/>
            <person name="Clum A."/>
            <person name="Dockter R.B."/>
            <person name="Fauchery L."/>
            <person name="Guy J."/>
            <person name="Iotti M."/>
            <person name="Le Tacon F."/>
            <person name="Lindquist E.A."/>
            <person name="Lipzen A."/>
            <person name="Malagnac F."/>
            <person name="Mello A."/>
            <person name="Molinier V."/>
            <person name="Miyauchi S."/>
            <person name="Poulain J."/>
            <person name="Riccioni C."/>
            <person name="Rubini A."/>
            <person name="Sitrit Y."/>
            <person name="Splivallo R."/>
            <person name="Traeger S."/>
            <person name="Wang M."/>
            <person name="Zifcakova L."/>
            <person name="Wipf D."/>
            <person name="Zambonelli A."/>
            <person name="Paolocci F."/>
            <person name="Nowrousian M."/>
            <person name="Ottonello S."/>
            <person name="Baldrian P."/>
            <person name="Spatafora J.W."/>
            <person name="Henrissat B."/>
            <person name="Nagy L.G."/>
            <person name="Aury J.M."/>
            <person name="Wincker P."/>
            <person name="Grigoriev I.V."/>
            <person name="Bonfante P."/>
            <person name="Martin F.M."/>
        </authorList>
    </citation>
    <scope>NUCLEOTIDE SEQUENCE [LARGE SCALE GENOMIC DNA]</scope>
    <source>
        <strain evidence="5 6">RN42</strain>
    </source>
</reference>
<keyword evidence="4" id="KW-0812">Transmembrane</keyword>
<proteinExistence type="inferred from homology"/>
<evidence type="ECO:0000256" key="2">
    <source>
        <dbReference type="ARBA" id="ARBA00022676"/>
    </source>
</evidence>
<dbReference type="PANTHER" id="PTHR31306:SF10">
    <property type="entry name" value="ALPHA-1,6-MANNOSYLTRANSFERASE MNN11-RELATED"/>
    <property type="match status" value="1"/>
</dbReference>
<comment type="similarity">
    <text evidence="1">Belongs to the glycosyltransferase 34 family.</text>
</comment>
<evidence type="ECO:0000256" key="1">
    <source>
        <dbReference type="ARBA" id="ARBA00005664"/>
    </source>
</evidence>
<dbReference type="GO" id="GO:0006487">
    <property type="term" value="P:protein N-linked glycosylation"/>
    <property type="evidence" value="ECO:0007669"/>
    <property type="project" value="TreeGrafter"/>
</dbReference>
<dbReference type="InterPro" id="IPR029044">
    <property type="entry name" value="Nucleotide-diphossugar_trans"/>
</dbReference>
<evidence type="ECO:0008006" key="7">
    <source>
        <dbReference type="Google" id="ProtNLM"/>
    </source>
</evidence>
<accession>A0A3N4IZF2</accession>
<dbReference type="PANTHER" id="PTHR31306">
    <property type="entry name" value="ALPHA-1,6-MANNOSYLTRANSFERASE MNN11-RELATED"/>
    <property type="match status" value="1"/>
</dbReference>
<dbReference type="GO" id="GO:0000009">
    <property type="term" value="F:alpha-1,6-mannosyltransferase activity"/>
    <property type="evidence" value="ECO:0007669"/>
    <property type="project" value="TreeGrafter"/>
</dbReference>
<keyword evidence="6" id="KW-1185">Reference proteome</keyword>
<dbReference type="STRING" id="1160509.A0A3N4IZF2"/>